<dbReference type="AlphaFoldDB" id="A0AAV4UD99"/>
<accession>A0AAV4UD99</accession>
<proteinExistence type="predicted"/>
<gene>
    <name evidence="2" type="ORF">CEXT_33781</name>
</gene>
<organism evidence="2 3">
    <name type="scientific">Caerostris extrusa</name>
    <name type="common">Bark spider</name>
    <name type="synonym">Caerostris bankana</name>
    <dbReference type="NCBI Taxonomy" id="172846"/>
    <lineage>
        <taxon>Eukaryota</taxon>
        <taxon>Metazoa</taxon>
        <taxon>Ecdysozoa</taxon>
        <taxon>Arthropoda</taxon>
        <taxon>Chelicerata</taxon>
        <taxon>Arachnida</taxon>
        <taxon>Araneae</taxon>
        <taxon>Araneomorphae</taxon>
        <taxon>Entelegynae</taxon>
        <taxon>Araneoidea</taxon>
        <taxon>Araneidae</taxon>
        <taxon>Caerostris</taxon>
    </lineage>
</organism>
<evidence type="ECO:0000313" key="3">
    <source>
        <dbReference type="Proteomes" id="UP001054945"/>
    </source>
</evidence>
<keyword evidence="3" id="KW-1185">Reference proteome</keyword>
<feature type="compositionally biased region" description="Acidic residues" evidence="1">
    <location>
        <begin position="10"/>
        <end position="20"/>
    </location>
</feature>
<evidence type="ECO:0000256" key="1">
    <source>
        <dbReference type="SAM" id="MobiDB-lite"/>
    </source>
</evidence>
<dbReference type="Proteomes" id="UP001054945">
    <property type="component" value="Unassembled WGS sequence"/>
</dbReference>
<feature type="region of interest" description="Disordered" evidence="1">
    <location>
        <begin position="1"/>
        <end position="93"/>
    </location>
</feature>
<evidence type="ECO:0000313" key="2">
    <source>
        <dbReference type="EMBL" id="GIY55485.1"/>
    </source>
</evidence>
<dbReference type="EMBL" id="BPLR01012646">
    <property type="protein sequence ID" value="GIY55485.1"/>
    <property type="molecule type" value="Genomic_DNA"/>
</dbReference>
<name>A0AAV4UD99_CAEEX</name>
<reference evidence="2 3" key="1">
    <citation type="submission" date="2021-06" db="EMBL/GenBank/DDBJ databases">
        <title>Caerostris extrusa draft genome.</title>
        <authorList>
            <person name="Kono N."/>
            <person name="Arakawa K."/>
        </authorList>
    </citation>
    <scope>NUCLEOTIDE SEQUENCE [LARGE SCALE GENOMIC DNA]</scope>
</reference>
<sequence>MHERTHVSDEEWESSDDDDPPSSQNALQHHRSPPKMEVQVSRVLLLHAEHDSSSRTRSLAFGGEAPGLLRVRPEVQGEEQPTEAPAHPRCEGVPVRNVPQAIWAEEVSEYAQKDAREKEVRM</sequence>
<protein>
    <submittedName>
        <fullName evidence="2">Uncharacterized protein</fullName>
    </submittedName>
</protein>
<comment type="caution">
    <text evidence="2">The sequence shown here is derived from an EMBL/GenBank/DDBJ whole genome shotgun (WGS) entry which is preliminary data.</text>
</comment>